<feature type="region of interest" description="Disordered" evidence="1">
    <location>
        <begin position="136"/>
        <end position="155"/>
    </location>
</feature>
<dbReference type="RefSeq" id="WP_210031941.1">
    <property type="nucleotide sequence ID" value="NZ_JAGINU010000001.1"/>
</dbReference>
<reference evidence="2 3" key="1">
    <citation type="submission" date="2021-03" db="EMBL/GenBank/DDBJ databases">
        <title>Sequencing the genomes of 1000 actinobacteria strains.</title>
        <authorList>
            <person name="Klenk H.-P."/>
        </authorList>
    </citation>
    <scope>NUCLEOTIDE SEQUENCE [LARGE SCALE GENOMIC DNA]</scope>
    <source>
        <strain evidence="2 3">DSM 45256</strain>
    </source>
</reference>
<keyword evidence="3" id="KW-1185">Reference proteome</keyword>
<organism evidence="2 3">
    <name type="scientific">Pseudonocardia parietis</name>
    <dbReference type="NCBI Taxonomy" id="570936"/>
    <lineage>
        <taxon>Bacteria</taxon>
        <taxon>Bacillati</taxon>
        <taxon>Actinomycetota</taxon>
        <taxon>Actinomycetes</taxon>
        <taxon>Pseudonocardiales</taxon>
        <taxon>Pseudonocardiaceae</taxon>
        <taxon>Pseudonocardia</taxon>
    </lineage>
</organism>
<dbReference type="EMBL" id="JAGINU010000001">
    <property type="protein sequence ID" value="MBP2369634.1"/>
    <property type="molecule type" value="Genomic_DNA"/>
</dbReference>
<name>A0ABS4W0E0_9PSEU</name>
<proteinExistence type="predicted"/>
<dbReference type="Proteomes" id="UP001519295">
    <property type="component" value="Unassembled WGS sequence"/>
</dbReference>
<gene>
    <name evidence="2" type="ORF">JOF36_005330</name>
</gene>
<protein>
    <submittedName>
        <fullName evidence="2">Uncharacterized protein</fullName>
    </submittedName>
</protein>
<evidence type="ECO:0000313" key="2">
    <source>
        <dbReference type="EMBL" id="MBP2369634.1"/>
    </source>
</evidence>
<evidence type="ECO:0000256" key="1">
    <source>
        <dbReference type="SAM" id="MobiDB-lite"/>
    </source>
</evidence>
<accession>A0ABS4W0E0</accession>
<sequence>MPVGERPFPVFVGHGLRLGTSQRSVTAVRCCSLASPGQLVDDVARRPRFLPLRGPDPRAELLVGHLLVLPVDLGVPQGPPRGPAGGELLDLSWLRSGPEHPVRVVVVAQLAVAAIVPALYRQPCCSIASTGNSSRASTVHAGGSARASSPSFSAF</sequence>
<evidence type="ECO:0000313" key="3">
    <source>
        <dbReference type="Proteomes" id="UP001519295"/>
    </source>
</evidence>
<comment type="caution">
    <text evidence="2">The sequence shown here is derived from an EMBL/GenBank/DDBJ whole genome shotgun (WGS) entry which is preliminary data.</text>
</comment>
<feature type="compositionally biased region" description="Low complexity" evidence="1">
    <location>
        <begin position="141"/>
        <end position="155"/>
    </location>
</feature>